<accession>U5MUS9</accession>
<evidence type="ECO:0000256" key="3">
    <source>
        <dbReference type="ARBA" id="ARBA00023125"/>
    </source>
</evidence>
<dbReference type="EMBL" id="CP006721">
    <property type="protein sequence ID" value="AGX44298.1"/>
    <property type="molecule type" value="Genomic_DNA"/>
</dbReference>
<dbReference type="GO" id="GO:0045892">
    <property type="term" value="P:negative regulation of DNA-templated transcription"/>
    <property type="evidence" value="ECO:0007669"/>
    <property type="project" value="InterPro"/>
</dbReference>
<name>U5MUS9_CLOSA</name>
<evidence type="ECO:0000256" key="1">
    <source>
        <dbReference type="ARBA" id="ARBA00011046"/>
    </source>
</evidence>
<evidence type="ECO:0000313" key="6">
    <source>
        <dbReference type="Proteomes" id="UP000017118"/>
    </source>
</evidence>
<keyword evidence="2" id="KW-0805">Transcription regulation</keyword>
<protein>
    <submittedName>
        <fullName evidence="5">Transcriptional repressor, CopY family</fullName>
    </submittedName>
</protein>
<dbReference type="GeneID" id="55475679"/>
<keyword evidence="3" id="KW-0238">DNA-binding</keyword>
<organism evidence="5 6">
    <name type="scientific">Clostridium saccharobutylicum DSM 13864</name>
    <dbReference type="NCBI Taxonomy" id="1345695"/>
    <lineage>
        <taxon>Bacteria</taxon>
        <taxon>Bacillati</taxon>
        <taxon>Bacillota</taxon>
        <taxon>Clostridia</taxon>
        <taxon>Eubacteriales</taxon>
        <taxon>Clostridiaceae</taxon>
        <taxon>Clostridium</taxon>
    </lineage>
</organism>
<dbReference type="PIRSF" id="PIRSF019455">
    <property type="entry name" value="CopR_AtkY"/>
    <property type="match status" value="1"/>
</dbReference>
<dbReference type="GO" id="GO:0003677">
    <property type="term" value="F:DNA binding"/>
    <property type="evidence" value="ECO:0007669"/>
    <property type="project" value="UniProtKB-KW"/>
</dbReference>
<reference evidence="5 6" key="1">
    <citation type="journal article" date="2013" name="Genome Announc.">
        <title>Complete Genome Sequence of the Solvent Producer Clostridium saccharobutylicum NCP262 (DSM 13864).</title>
        <authorList>
            <person name="Poehlein A."/>
            <person name="Hartwich K."/>
            <person name="Krabben P."/>
            <person name="Ehrenreich A."/>
            <person name="Liebl W."/>
            <person name="Durre P."/>
            <person name="Gottschalk G."/>
            <person name="Daniel R."/>
        </authorList>
    </citation>
    <scope>NUCLEOTIDE SEQUENCE [LARGE SCALE GENOMIC DNA]</scope>
    <source>
        <strain evidence="5">DSM 13864</strain>
    </source>
</reference>
<dbReference type="AlphaFoldDB" id="U5MUS9"/>
<dbReference type="Proteomes" id="UP000017118">
    <property type="component" value="Chromosome"/>
</dbReference>
<keyword evidence="6" id="KW-1185">Reference proteome</keyword>
<evidence type="ECO:0000256" key="4">
    <source>
        <dbReference type="ARBA" id="ARBA00023163"/>
    </source>
</evidence>
<dbReference type="PATRIC" id="fig|1345695.10.peg.3265"/>
<dbReference type="Pfam" id="PF03965">
    <property type="entry name" value="Penicillinase_R"/>
    <property type="match status" value="1"/>
</dbReference>
<dbReference type="InterPro" id="IPR036390">
    <property type="entry name" value="WH_DNA-bd_sf"/>
</dbReference>
<proteinExistence type="inferred from homology"/>
<dbReference type="Gene3D" id="1.10.4040.10">
    <property type="entry name" value="Penicillinase repressor domain"/>
    <property type="match status" value="1"/>
</dbReference>
<dbReference type="OrthoDB" id="9795583at2"/>
<dbReference type="KEGG" id="csb:CLSA_c33350"/>
<gene>
    <name evidence="5" type="ORF">CLSA_c33350</name>
</gene>
<comment type="similarity">
    <text evidence="1">Belongs to the BlaI transcriptional regulatory family.</text>
</comment>
<dbReference type="RefSeq" id="WP_022747438.1">
    <property type="nucleotide sequence ID" value="NC_022571.1"/>
</dbReference>
<dbReference type="Gene3D" id="1.10.10.10">
    <property type="entry name" value="Winged helix-like DNA-binding domain superfamily/Winged helix DNA-binding domain"/>
    <property type="match status" value="1"/>
</dbReference>
<dbReference type="SUPFAM" id="SSF46785">
    <property type="entry name" value="Winged helix' DNA-binding domain"/>
    <property type="match status" value="1"/>
</dbReference>
<dbReference type="eggNOG" id="COG3682">
    <property type="taxonomic scope" value="Bacteria"/>
</dbReference>
<dbReference type="InterPro" id="IPR036388">
    <property type="entry name" value="WH-like_DNA-bd_sf"/>
</dbReference>
<evidence type="ECO:0000256" key="2">
    <source>
        <dbReference type="ARBA" id="ARBA00023015"/>
    </source>
</evidence>
<keyword evidence="4" id="KW-0804">Transcription</keyword>
<dbReference type="InterPro" id="IPR005650">
    <property type="entry name" value="BlaI_family"/>
</dbReference>
<sequence>MDEYSISESEWKIMSVLWKTPNIELSEIVDKLTENEWSYSTIKTLLKRLVNKNVVIVDKSHGKNFRYKPAVEEHECKIKEAKNFLSKVFDNSISLFVSTLAKESNLSRKEQQELMNIINKMEDDE</sequence>
<evidence type="ECO:0000313" key="5">
    <source>
        <dbReference type="EMBL" id="AGX44298.1"/>
    </source>
</evidence>
<dbReference type="HOGENOM" id="CLU_119090_2_1_9"/>